<dbReference type="AlphaFoldDB" id="A0A934MIH3"/>
<keyword evidence="2" id="KW-0238">DNA-binding</keyword>
<organism evidence="5 6">
    <name type="scientific">Acuticoccus mangrovi</name>
    <dbReference type="NCBI Taxonomy" id="2796142"/>
    <lineage>
        <taxon>Bacteria</taxon>
        <taxon>Pseudomonadati</taxon>
        <taxon>Pseudomonadota</taxon>
        <taxon>Alphaproteobacteria</taxon>
        <taxon>Hyphomicrobiales</taxon>
        <taxon>Amorphaceae</taxon>
        <taxon>Acuticoccus</taxon>
    </lineage>
</organism>
<dbReference type="SUPFAM" id="SSF46689">
    <property type="entry name" value="Homeodomain-like"/>
    <property type="match status" value="2"/>
</dbReference>
<evidence type="ECO:0000259" key="4">
    <source>
        <dbReference type="PROSITE" id="PS01124"/>
    </source>
</evidence>
<accession>A0A934MIH3</accession>
<reference evidence="5" key="1">
    <citation type="submission" date="2020-12" db="EMBL/GenBank/DDBJ databases">
        <title>Bacterial taxonomy.</title>
        <authorList>
            <person name="Pan X."/>
        </authorList>
    </citation>
    <scope>NUCLEOTIDE SEQUENCE</scope>
    <source>
        <strain evidence="5">B2012</strain>
    </source>
</reference>
<protein>
    <submittedName>
        <fullName evidence="5">Helix-turn-helix transcriptional regulator</fullName>
    </submittedName>
</protein>
<evidence type="ECO:0000256" key="3">
    <source>
        <dbReference type="ARBA" id="ARBA00023163"/>
    </source>
</evidence>
<proteinExistence type="predicted"/>
<dbReference type="PANTHER" id="PTHR47893">
    <property type="entry name" value="REGULATORY PROTEIN PCHR"/>
    <property type="match status" value="1"/>
</dbReference>
<keyword evidence="1" id="KW-0805">Transcription regulation</keyword>
<name>A0A934MIH3_9HYPH</name>
<dbReference type="PANTHER" id="PTHR47893:SF1">
    <property type="entry name" value="REGULATORY PROTEIN PCHR"/>
    <property type="match status" value="1"/>
</dbReference>
<evidence type="ECO:0000256" key="2">
    <source>
        <dbReference type="ARBA" id="ARBA00023125"/>
    </source>
</evidence>
<dbReference type="InterPro" id="IPR018060">
    <property type="entry name" value="HTH_AraC"/>
</dbReference>
<sequence length="219" mass="24639">MLNVAKYARLQFVNSNTVPLRKVQMSAPRPWVEWLTGQEEHGVDLLRGFLARHLAHFEFTPSRHIVGLAEQMLRPPPSLTGEIATMHRRARGLEIMSLASAAFVAQGGGHQRPQLMNLRQSERAREYVLDHLEEELTIEGIARAVGASVSALQRHFKEHFGETVFDFIRAQRLERARDALEREGVTISQASHLAGYASASSFTTAFKRAYGMPPGRSRR</sequence>
<dbReference type="RefSeq" id="WP_198884668.1">
    <property type="nucleotide sequence ID" value="NZ_JAEKJA010000038.1"/>
</dbReference>
<dbReference type="InterPro" id="IPR018062">
    <property type="entry name" value="HTH_AraC-typ_CS"/>
</dbReference>
<dbReference type="PROSITE" id="PS01124">
    <property type="entry name" value="HTH_ARAC_FAMILY_2"/>
    <property type="match status" value="1"/>
</dbReference>
<dbReference type="InterPro" id="IPR009057">
    <property type="entry name" value="Homeodomain-like_sf"/>
</dbReference>
<feature type="domain" description="HTH araC/xylS-type" evidence="4">
    <location>
        <begin position="122"/>
        <end position="219"/>
    </location>
</feature>
<evidence type="ECO:0000313" key="6">
    <source>
        <dbReference type="Proteomes" id="UP000609531"/>
    </source>
</evidence>
<keyword evidence="6" id="KW-1185">Reference proteome</keyword>
<dbReference type="EMBL" id="JAEKJA010000038">
    <property type="protein sequence ID" value="MBJ3778768.1"/>
    <property type="molecule type" value="Genomic_DNA"/>
</dbReference>
<dbReference type="Pfam" id="PF12833">
    <property type="entry name" value="HTH_18"/>
    <property type="match status" value="1"/>
</dbReference>
<dbReference type="GO" id="GO:0043565">
    <property type="term" value="F:sequence-specific DNA binding"/>
    <property type="evidence" value="ECO:0007669"/>
    <property type="project" value="InterPro"/>
</dbReference>
<evidence type="ECO:0000256" key="1">
    <source>
        <dbReference type="ARBA" id="ARBA00023015"/>
    </source>
</evidence>
<dbReference type="GO" id="GO:0003700">
    <property type="term" value="F:DNA-binding transcription factor activity"/>
    <property type="evidence" value="ECO:0007669"/>
    <property type="project" value="InterPro"/>
</dbReference>
<dbReference type="InterPro" id="IPR053142">
    <property type="entry name" value="PchR_regulatory_protein"/>
</dbReference>
<dbReference type="Proteomes" id="UP000609531">
    <property type="component" value="Unassembled WGS sequence"/>
</dbReference>
<dbReference type="PROSITE" id="PS00041">
    <property type="entry name" value="HTH_ARAC_FAMILY_1"/>
    <property type="match status" value="1"/>
</dbReference>
<keyword evidence="3" id="KW-0804">Transcription</keyword>
<evidence type="ECO:0000313" key="5">
    <source>
        <dbReference type="EMBL" id="MBJ3778768.1"/>
    </source>
</evidence>
<gene>
    <name evidence="5" type="ORF">JCR33_23915</name>
</gene>
<comment type="caution">
    <text evidence="5">The sequence shown here is derived from an EMBL/GenBank/DDBJ whole genome shotgun (WGS) entry which is preliminary data.</text>
</comment>
<dbReference type="SMART" id="SM00342">
    <property type="entry name" value="HTH_ARAC"/>
    <property type="match status" value="1"/>
</dbReference>
<dbReference type="Gene3D" id="1.10.10.60">
    <property type="entry name" value="Homeodomain-like"/>
    <property type="match status" value="1"/>
</dbReference>